<dbReference type="GO" id="GO:0020037">
    <property type="term" value="F:heme binding"/>
    <property type="evidence" value="ECO:0007669"/>
    <property type="project" value="InterPro"/>
</dbReference>
<dbReference type="OrthoDB" id="1470350at2759"/>
<protein>
    <submittedName>
        <fullName evidence="14">Cytochrome p450</fullName>
    </submittedName>
</protein>
<comment type="cofactor">
    <cofactor evidence="1 13">
        <name>heme</name>
        <dbReference type="ChEBI" id="CHEBI:30413"/>
    </cofactor>
</comment>
<evidence type="ECO:0000256" key="7">
    <source>
        <dbReference type="ARBA" id="ARBA00022723"/>
    </source>
</evidence>
<evidence type="ECO:0000313" key="14">
    <source>
        <dbReference type="EMBL" id="ESK88836.1"/>
    </source>
</evidence>
<keyword evidence="10 13" id="KW-0408">Iron</keyword>
<dbReference type="Proteomes" id="UP000017559">
    <property type="component" value="Unassembled WGS sequence"/>
</dbReference>
<dbReference type="Gene3D" id="1.10.630.10">
    <property type="entry name" value="Cytochrome P450"/>
    <property type="match status" value="1"/>
</dbReference>
<dbReference type="PANTHER" id="PTHR24305:SF166">
    <property type="entry name" value="CYTOCHROME P450 12A4, MITOCHONDRIAL-RELATED"/>
    <property type="match status" value="1"/>
</dbReference>
<evidence type="ECO:0000256" key="10">
    <source>
        <dbReference type="ARBA" id="ARBA00023004"/>
    </source>
</evidence>
<keyword evidence="11" id="KW-0503">Monooxygenase</keyword>
<evidence type="ECO:0000256" key="13">
    <source>
        <dbReference type="PIRSR" id="PIRSR602403-1"/>
    </source>
</evidence>
<evidence type="ECO:0000256" key="11">
    <source>
        <dbReference type="ARBA" id="ARBA00023033"/>
    </source>
</evidence>
<proteinExistence type="inferred from homology"/>
<evidence type="ECO:0000256" key="2">
    <source>
        <dbReference type="ARBA" id="ARBA00004370"/>
    </source>
</evidence>
<evidence type="ECO:0000313" key="15">
    <source>
        <dbReference type="Proteomes" id="UP000017559"/>
    </source>
</evidence>
<dbReference type="EMBL" id="AWSO01000617">
    <property type="protein sequence ID" value="ESK88836.1"/>
    <property type="molecule type" value="Genomic_DNA"/>
</dbReference>
<evidence type="ECO:0000256" key="8">
    <source>
        <dbReference type="ARBA" id="ARBA00022989"/>
    </source>
</evidence>
<gene>
    <name evidence="14" type="ORF">Moror_17080</name>
</gene>
<evidence type="ECO:0000256" key="6">
    <source>
        <dbReference type="ARBA" id="ARBA00022692"/>
    </source>
</evidence>
<evidence type="ECO:0000256" key="4">
    <source>
        <dbReference type="ARBA" id="ARBA00010617"/>
    </source>
</evidence>
<dbReference type="AlphaFoldDB" id="V2X7R5"/>
<evidence type="ECO:0000256" key="9">
    <source>
        <dbReference type="ARBA" id="ARBA00023002"/>
    </source>
</evidence>
<accession>V2X7R5</accession>
<dbReference type="SUPFAM" id="SSF48264">
    <property type="entry name" value="Cytochrome P450"/>
    <property type="match status" value="1"/>
</dbReference>
<comment type="subcellular location">
    <subcellularLocation>
        <location evidence="2">Membrane</location>
    </subcellularLocation>
</comment>
<sequence length="184" mass="20911">MSVPTEMPSMDQLNALPYLDSVVREALRLYPPVPEIHRVALKDDVIPLTEPFRDKNGDVHDELRIKKGQRFAIPITGLNRDKKLWGEDAPEFKPERWENLPNTVSGIPGVVNHLITFFSGAHACIGWRFSLVEMKALLFVLIRTFESELAVPREDILIKQGYPVQSPFVRGSGKGLPLRIRLVY</sequence>
<keyword evidence="7 13" id="KW-0479">Metal-binding</keyword>
<dbReference type="GO" id="GO:0016705">
    <property type="term" value="F:oxidoreductase activity, acting on paired donors, with incorporation or reduction of molecular oxygen"/>
    <property type="evidence" value="ECO:0007669"/>
    <property type="project" value="InterPro"/>
</dbReference>
<dbReference type="GO" id="GO:0004497">
    <property type="term" value="F:monooxygenase activity"/>
    <property type="evidence" value="ECO:0007669"/>
    <property type="project" value="UniProtKB-KW"/>
</dbReference>
<keyword evidence="6" id="KW-0812">Transmembrane</keyword>
<dbReference type="Pfam" id="PF00067">
    <property type="entry name" value="p450"/>
    <property type="match status" value="1"/>
</dbReference>
<reference evidence="14 15" key="1">
    <citation type="journal article" date="2014" name="BMC Genomics">
        <title>Genome and secretome analysis of the hemibiotrophic fungal pathogen, Moniliophthora roreri, which causes frosty pod rot disease of cacao: mechanisms of the biotrophic and necrotrophic phases.</title>
        <authorList>
            <person name="Meinhardt L.W."/>
            <person name="Costa G.G.L."/>
            <person name="Thomazella D.P.T."/>
            <person name="Teixeira P.J.P.L."/>
            <person name="Carazzolle M.F."/>
            <person name="Schuster S.C."/>
            <person name="Carlson J.E."/>
            <person name="Guiltinan M.J."/>
            <person name="Mieczkowski P."/>
            <person name="Farmer A."/>
            <person name="Ramaraj T."/>
            <person name="Crozier J."/>
            <person name="Davis R.E."/>
            <person name="Shao J."/>
            <person name="Melnick R.L."/>
            <person name="Pereira G.A.G."/>
            <person name="Bailey B.A."/>
        </authorList>
    </citation>
    <scope>NUCLEOTIDE SEQUENCE [LARGE SCALE GENOMIC DNA]</scope>
    <source>
        <strain evidence="14 15">MCA 2997</strain>
    </source>
</reference>
<dbReference type="InterPro" id="IPR001128">
    <property type="entry name" value="Cyt_P450"/>
</dbReference>
<dbReference type="InterPro" id="IPR036396">
    <property type="entry name" value="Cyt_P450_sf"/>
</dbReference>
<dbReference type="PRINTS" id="PR00465">
    <property type="entry name" value="EP450IV"/>
</dbReference>
<organism evidence="14 15">
    <name type="scientific">Moniliophthora roreri (strain MCA 2997)</name>
    <name type="common">Cocoa frosty pod rot fungus</name>
    <name type="synonym">Crinipellis roreri</name>
    <dbReference type="NCBI Taxonomy" id="1381753"/>
    <lineage>
        <taxon>Eukaryota</taxon>
        <taxon>Fungi</taxon>
        <taxon>Dikarya</taxon>
        <taxon>Basidiomycota</taxon>
        <taxon>Agaricomycotina</taxon>
        <taxon>Agaricomycetes</taxon>
        <taxon>Agaricomycetidae</taxon>
        <taxon>Agaricales</taxon>
        <taxon>Marasmiineae</taxon>
        <taxon>Marasmiaceae</taxon>
        <taxon>Moniliophthora</taxon>
    </lineage>
</organism>
<evidence type="ECO:0000256" key="12">
    <source>
        <dbReference type="ARBA" id="ARBA00023136"/>
    </source>
</evidence>
<evidence type="ECO:0000256" key="1">
    <source>
        <dbReference type="ARBA" id="ARBA00001971"/>
    </source>
</evidence>
<dbReference type="GO" id="GO:0016020">
    <property type="term" value="C:membrane"/>
    <property type="evidence" value="ECO:0007669"/>
    <property type="project" value="UniProtKB-SubCell"/>
</dbReference>
<dbReference type="PANTHER" id="PTHR24305">
    <property type="entry name" value="CYTOCHROME P450"/>
    <property type="match status" value="1"/>
</dbReference>
<comment type="pathway">
    <text evidence="3">Secondary metabolite biosynthesis; terpenoid biosynthesis.</text>
</comment>
<keyword evidence="15" id="KW-1185">Reference proteome</keyword>
<dbReference type="InterPro" id="IPR002403">
    <property type="entry name" value="Cyt_P450_E_grp-IV"/>
</dbReference>
<dbReference type="GO" id="GO:0005506">
    <property type="term" value="F:iron ion binding"/>
    <property type="evidence" value="ECO:0007669"/>
    <property type="project" value="InterPro"/>
</dbReference>
<dbReference type="InterPro" id="IPR050121">
    <property type="entry name" value="Cytochrome_P450_monoxygenase"/>
</dbReference>
<dbReference type="KEGG" id="mrr:Moror_17080"/>
<keyword evidence="12" id="KW-0472">Membrane</keyword>
<evidence type="ECO:0000256" key="5">
    <source>
        <dbReference type="ARBA" id="ARBA00022617"/>
    </source>
</evidence>
<dbReference type="HOGENOM" id="CLU_001570_5_11_1"/>
<keyword evidence="5 13" id="KW-0349">Heme</keyword>
<keyword evidence="9" id="KW-0560">Oxidoreductase</keyword>
<name>V2X7R5_MONRO</name>
<comment type="caution">
    <text evidence="14">The sequence shown here is derived from an EMBL/GenBank/DDBJ whole genome shotgun (WGS) entry which is preliminary data.</text>
</comment>
<comment type="similarity">
    <text evidence="4">Belongs to the cytochrome P450 family.</text>
</comment>
<keyword evidence="8" id="KW-1133">Transmembrane helix</keyword>
<feature type="binding site" description="axial binding residue" evidence="13">
    <location>
        <position position="124"/>
    </location>
    <ligand>
        <name>heme</name>
        <dbReference type="ChEBI" id="CHEBI:30413"/>
    </ligand>
    <ligandPart>
        <name>Fe</name>
        <dbReference type="ChEBI" id="CHEBI:18248"/>
    </ligandPart>
</feature>
<evidence type="ECO:0000256" key="3">
    <source>
        <dbReference type="ARBA" id="ARBA00004721"/>
    </source>
</evidence>